<dbReference type="Pfam" id="PF12796">
    <property type="entry name" value="Ank_2"/>
    <property type="match status" value="1"/>
</dbReference>
<sequence>MGAPQNVEVMCSLENEFSTRNDAIECNLREFRSMNPAFVEGCLRCMAEVAFHRGHVSILEWIGQFDIKLLSTVPIHRAVARGDLGVVKWLHQNCFEMFERDLLQVAVRNGHIEVTCWLSEHGYDLNAPDLVLLAAESKIVTLVRWLLENGPMLDLPTAATLARTSEYVEAMWWVSEPVRVQLVLEAMQNENHNLLWWLLTRTSFEEKASQMTISSAIAHDIGSSMREWLLENIDSDEVCQWCFSRKKIALWDQDDTSSPSAKRARQS</sequence>
<dbReference type="Proteomes" id="UP000002640">
    <property type="component" value="Unassembled WGS sequence"/>
</dbReference>
<dbReference type="InterPro" id="IPR036770">
    <property type="entry name" value="Ankyrin_rpt-contain_sf"/>
</dbReference>
<organism evidence="1 2">
    <name type="scientific">Phytophthora sojae (strain P6497)</name>
    <name type="common">Soybean stem and root rot agent</name>
    <name type="synonym">Phytophthora megasperma f. sp. glycines</name>
    <dbReference type="NCBI Taxonomy" id="1094619"/>
    <lineage>
        <taxon>Eukaryota</taxon>
        <taxon>Sar</taxon>
        <taxon>Stramenopiles</taxon>
        <taxon>Oomycota</taxon>
        <taxon>Peronosporomycetes</taxon>
        <taxon>Peronosporales</taxon>
        <taxon>Peronosporaceae</taxon>
        <taxon>Phytophthora</taxon>
    </lineage>
</organism>
<dbReference type="PANTHER" id="PTHR46586:SF3">
    <property type="entry name" value="ANKYRIN REPEAT-CONTAINING PROTEIN"/>
    <property type="match status" value="1"/>
</dbReference>
<dbReference type="SUPFAM" id="SSF48403">
    <property type="entry name" value="Ankyrin repeat"/>
    <property type="match status" value="1"/>
</dbReference>
<reference evidence="1 2" key="1">
    <citation type="journal article" date="2006" name="Science">
        <title>Phytophthora genome sequences uncover evolutionary origins and mechanisms of pathogenesis.</title>
        <authorList>
            <person name="Tyler B.M."/>
            <person name="Tripathy S."/>
            <person name="Zhang X."/>
            <person name="Dehal P."/>
            <person name="Jiang R.H."/>
            <person name="Aerts A."/>
            <person name="Arredondo F.D."/>
            <person name="Baxter L."/>
            <person name="Bensasson D."/>
            <person name="Beynon J.L."/>
            <person name="Chapman J."/>
            <person name="Damasceno C.M."/>
            <person name="Dorrance A.E."/>
            <person name="Dou D."/>
            <person name="Dickerman A.W."/>
            <person name="Dubchak I.L."/>
            <person name="Garbelotto M."/>
            <person name="Gijzen M."/>
            <person name="Gordon S.G."/>
            <person name="Govers F."/>
            <person name="Grunwald N.J."/>
            <person name="Huang W."/>
            <person name="Ivors K.L."/>
            <person name="Jones R.W."/>
            <person name="Kamoun S."/>
            <person name="Krampis K."/>
            <person name="Lamour K.H."/>
            <person name="Lee M.K."/>
            <person name="McDonald W.H."/>
            <person name="Medina M."/>
            <person name="Meijer H.J."/>
            <person name="Nordberg E.K."/>
            <person name="Maclean D.J."/>
            <person name="Ospina-Giraldo M.D."/>
            <person name="Morris P.F."/>
            <person name="Phuntumart V."/>
            <person name="Putnam N.H."/>
            <person name="Rash S."/>
            <person name="Rose J.K."/>
            <person name="Sakihama Y."/>
            <person name="Salamov A.A."/>
            <person name="Savidor A."/>
            <person name="Scheuring C.F."/>
            <person name="Smith B.M."/>
            <person name="Sobral B.W."/>
            <person name="Terry A."/>
            <person name="Torto-Alalibo T.A."/>
            <person name="Win J."/>
            <person name="Xu Z."/>
            <person name="Zhang H."/>
            <person name="Grigoriev I.V."/>
            <person name="Rokhsar D.S."/>
            <person name="Boore J.L."/>
        </authorList>
    </citation>
    <scope>NUCLEOTIDE SEQUENCE [LARGE SCALE GENOMIC DNA]</scope>
    <source>
        <strain evidence="1 2">P6497</strain>
    </source>
</reference>
<dbReference type="SMR" id="G4ZRD2"/>
<gene>
    <name evidence="1" type="ORF">PHYSODRAFT_303213</name>
</gene>
<dbReference type="Gene3D" id="1.25.40.20">
    <property type="entry name" value="Ankyrin repeat-containing domain"/>
    <property type="match status" value="1"/>
</dbReference>
<name>G4ZRD2_PHYSP</name>
<dbReference type="AlphaFoldDB" id="G4ZRD2"/>
<dbReference type="KEGG" id="psoj:PHYSODRAFT_303213"/>
<evidence type="ECO:0000313" key="1">
    <source>
        <dbReference type="EMBL" id="EGZ13817.1"/>
    </source>
</evidence>
<dbReference type="InterPro" id="IPR052050">
    <property type="entry name" value="SecEffector_AnkRepeat"/>
</dbReference>
<dbReference type="EMBL" id="JH159156">
    <property type="protein sequence ID" value="EGZ13817.1"/>
    <property type="molecule type" value="Genomic_DNA"/>
</dbReference>
<evidence type="ECO:0000313" key="2">
    <source>
        <dbReference type="Proteomes" id="UP000002640"/>
    </source>
</evidence>
<protein>
    <recommendedName>
        <fullName evidence="3">Ankyrin repeat-containing domain</fullName>
    </recommendedName>
</protein>
<keyword evidence="2" id="KW-1185">Reference proteome</keyword>
<dbReference type="InParanoid" id="G4ZRD2"/>
<proteinExistence type="predicted"/>
<accession>G4ZRD2</accession>
<evidence type="ECO:0008006" key="3">
    <source>
        <dbReference type="Google" id="ProtNLM"/>
    </source>
</evidence>
<dbReference type="GeneID" id="20642242"/>
<dbReference type="InterPro" id="IPR002110">
    <property type="entry name" value="Ankyrin_rpt"/>
</dbReference>
<dbReference type="RefSeq" id="XP_009531246.1">
    <property type="nucleotide sequence ID" value="XM_009532951.1"/>
</dbReference>
<dbReference type="PANTHER" id="PTHR46586">
    <property type="entry name" value="ANKYRIN REPEAT-CONTAINING PROTEIN"/>
    <property type="match status" value="1"/>
</dbReference>